<keyword evidence="17" id="KW-1185">Reference proteome</keyword>
<comment type="cofactor">
    <cofactor evidence="14 15">
        <name>heme b</name>
        <dbReference type="ChEBI" id="CHEBI:60344"/>
    </cofactor>
    <text evidence="14 15">Binds 1 heme b (iron(II)-protoporphyrin IX) group per subunit.</text>
</comment>
<evidence type="ECO:0000256" key="3">
    <source>
        <dbReference type="ARBA" id="ARBA00006501"/>
    </source>
</evidence>
<keyword evidence="12 14" id="KW-0472">Membrane</keyword>
<evidence type="ECO:0000256" key="10">
    <source>
        <dbReference type="ARBA" id="ARBA00023002"/>
    </source>
</evidence>
<evidence type="ECO:0000256" key="5">
    <source>
        <dbReference type="ARBA" id="ARBA00022475"/>
    </source>
</evidence>
<dbReference type="RefSeq" id="WP_152809210.1">
    <property type="nucleotide sequence ID" value="NZ_WHNW01000002.1"/>
</dbReference>
<dbReference type="InParanoid" id="A0A6N7EUR4"/>
<dbReference type="Pfam" id="PF03653">
    <property type="entry name" value="UPF0093"/>
    <property type="match status" value="1"/>
</dbReference>
<gene>
    <name evidence="16" type="primary">hemJ</name>
    <name evidence="16" type="ORF">GCU85_03035</name>
</gene>
<evidence type="ECO:0000256" key="8">
    <source>
        <dbReference type="ARBA" id="ARBA00022723"/>
    </source>
</evidence>
<comment type="function">
    <text evidence="14 15">Catalyzes the oxidation of protoporphyrinogen IX to protoporphyrin IX.</text>
</comment>
<organism evidence="16 17">
    <name type="scientific">Ostreibacterium oceani</name>
    <dbReference type="NCBI Taxonomy" id="2654998"/>
    <lineage>
        <taxon>Bacteria</taxon>
        <taxon>Pseudomonadati</taxon>
        <taxon>Pseudomonadota</taxon>
        <taxon>Gammaproteobacteria</taxon>
        <taxon>Cardiobacteriales</taxon>
        <taxon>Ostreibacteriaceae</taxon>
        <taxon>Ostreibacterium</taxon>
    </lineage>
</organism>
<comment type="subcellular location">
    <subcellularLocation>
        <location evidence="1 14">Cell membrane</location>
        <topology evidence="1 14">Multi-pass membrane protein</topology>
    </subcellularLocation>
</comment>
<keyword evidence="11 14" id="KW-0408">Iron</keyword>
<feature type="binding site" description="axial binding residue" evidence="14">
    <location>
        <position position="97"/>
    </location>
    <ligand>
        <name>heme</name>
        <dbReference type="ChEBI" id="CHEBI:30413"/>
    </ligand>
    <ligandPart>
        <name>Fe</name>
        <dbReference type="ChEBI" id="CHEBI:18248"/>
    </ligandPart>
</feature>
<comment type="similarity">
    <text evidence="3 14 15">Belongs to the HemJ family.</text>
</comment>
<evidence type="ECO:0000313" key="16">
    <source>
        <dbReference type="EMBL" id="MPV85713.1"/>
    </source>
</evidence>
<dbReference type="AlphaFoldDB" id="A0A6N7EUR4"/>
<dbReference type="InterPro" id="IPR005265">
    <property type="entry name" value="HemJ-like"/>
</dbReference>
<evidence type="ECO:0000256" key="15">
    <source>
        <dbReference type="PIRNR" id="PIRNR004638"/>
    </source>
</evidence>
<dbReference type="EC" id="1.3.99.-" evidence="14 15"/>
<comment type="caution">
    <text evidence="16">The sequence shown here is derived from an EMBL/GenBank/DDBJ whole genome shotgun (WGS) entry which is preliminary data.</text>
</comment>
<name>A0A6N7EUR4_9GAMM</name>
<reference evidence="16 17" key="1">
    <citation type="submission" date="2019-10" db="EMBL/GenBank/DDBJ databases">
        <title>Cardiobacteriales fam. a chemoheterotrophic member of the order Cardiobacteriales, and proposal of Cardiobacteriales fam. nov.</title>
        <authorList>
            <person name="Wang C."/>
        </authorList>
    </citation>
    <scope>NUCLEOTIDE SEQUENCE [LARGE SCALE GENOMIC DNA]</scope>
    <source>
        <strain evidence="16 17">ML27</strain>
    </source>
</reference>
<feature type="transmembrane region" description="Helical" evidence="14">
    <location>
        <begin position="132"/>
        <end position="150"/>
    </location>
</feature>
<evidence type="ECO:0000256" key="2">
    <source>
        <dbReference type="ARBA" id="ARBA00005073"/>
    </source>
</evidence>
<dbReference type="GO" id="GO:0046872">
    <property type="term" value="F:metal ion binding"/>
    <property type="evidence" value="ECO:0007669"/>
    <property type="project" value="UniProtKB-UniRule"/>
</dbReference>
<evidence type="ECO:0000256" key="1">
    <source>
        <dbReference type="ARBA" id="ARBA00004651"/>
    </source>
</evidence>
<dbReference type="PIRSF" id="PIRSF004638">
    <property type="entry name" value="UCP004638"/>
    <property type="match status" value="1"/>
</dbReference>
<feature type="transmembrane region" description="Helical" evidence="14">
    <location>
        <begin position="92"/>
        <end position="111"/>
    </location>
</feature>
<evidence type="ECO:0000256" key="9">
    <source>
        <dbReference type="ARBA" id="ARBA00022989"/>
    </source>
</evidence>
<comment type="pathway">
    <text evidence="2 14 15">Porphyrin-containing compound metabolism; protoporphyrin-IX biosynthesis; protoporphyrin-IX from protoporphyrinogen-IX: step 1/1.</text>
</comment>
<feature type="transmembrane region" description="Helical" evidence="14">
    <location>
        <begin position="60"/>
        <end position="80"/>
    </location>
</feature>
<dbReference type="PANTHER" id="PTHR40255">
    <property type="entry name" value="UPF0093 MEMBRANE PROTEIN SLR1790"/>
    <property type="match status" value="1"/>
</dbReference>
<keyword evidence="10 14" id="KW-0560">Oxidoreductase</keyword>
<feature type="binding site" description="axial binding residue" evidence="14">
    <location>
        <position position="8"/>
    </location>
    <ligand>
        <name>heme</name>
        <dbReference type="ChEBI" id="CHEBI:30413"/>
    </ligand>
    <ligandPart>
        <name>Fe</name>
        <dbReference type="ChEBI" id="CHEBI:18248"/>
    </ligandPart>
</feature>
<dbReference type="GO" id="GO:0070818">
    <property type="term" value="F:protoporphyrinogen oxidase activity"/>
    <property type="evidence" value="ECO:0007669"/>
    <property type="project" value="UniProtKB-UniRule"/>
</dbReference>
<keyword evidence="5 14" id="KW-1003">Cell membrane</keyword>
<comment type="catalytic activity">
    <reaction evidence="13 14 15">
        <text>protoporphyrinogen IX + 3 A = protoporphyrin IX + 3 AH2</text>
        <dbReference type="Rhea" id="RHEA:62000"/>
        <dbReference type="ChEBI" id="CHEBI:13193"/>
        <dbReference type="ChEBI" id="CHEBI:17499"/>
        <dbReference type="ChEBI" id="CHEBI:57306"/>
        <dbReference type="ChEBI" id="CHEBI:57307"/>
    </reaction>
</comment>
<evidence type="ECO:0000256" key="4">
    <source>
        <dbReference type="ARBA" id="ARBA00017504"/>
    </source>
</evidence>
<keyword evidence="7 14" id="KW-0812">Transmembrane</keyword>
<keyword evidence="6 14" id="KW-0349">Heme</keyword>
<protein>
    <recommendedName>
        <fullName evidence="4 14">Protoporphyrinogen IX oxidase</fullName>
        <shortName evidence="14">PPO</shortName>
        <ecNumber evidence="14 15">1.3.99.-</ecNumber>
    </recommendedName>
</protein>
<evidence type="ECO:0000256" key="11">
    <source>
        <dbReference type="ARBA" id="ARBA00023004"/>
    </source>
</evidence>
<dbReference type="GO" id="GO:0006782">
    <property type="term" value="P:protoporphyrinogen IX biosynthetic process"/>
    <property type="evidence" value="ECO:0007669"/>
    <property type="project" value="UniProtKB-UniRule"/>
</dbReference>
<evidence type="ECO:0000313" key="17">
    <source>
        <dbReference type="Proteomes" id="UP000471298"/>
    </source>
</evidence>
<keyword evidence="8 14" id="KW-0479">Metal-binding</keyword>
<comment type="subunit">
    <text evidence="14">Homodimer.</text>
</comment>
<dbReference type="HAMAP" id="MF_02239">
    <property type="entry name" value="HemJ"/>
    <property type="match status" value="1"/>
</dbReference>
<keyword evidence="9 14" id="KW-1133">Transmembrane helix</keyword>
<evidence type="ECO:0000256" key="13">
    <source>
        <dbReference type="ARBA" id="ARBA00048390"/>
    </source>
</evidence>
<dbReference type="Proteomes" id="UP000471298">
    <property type="component" value="Unassembled WGS sequence"/>
</dbReference>
<evidence type="ECO:0000256" key="12">
    <source>
        <dbReference type="ARBA" id="ARBA00023136"/>
    </source>
</evidence>
<dbReference type="UniPathway" id="UPA00251">
    <property type="reaction ID" value="UER00324"/>
</dbReference>
<dbReference type="GO" id="GO:0005886">
    <property type="term" value="C:plasma membrane"/>
    <property type="evidence" value="ECO:0007669"/>
    <property type="project" value="UniProtKB-SubCell"/>
</dbReference>
<proteinExistence type="inferred from homology"/>
<accession>A0A6N7EUR4</accession>
<dbReference type="EMBL" id="WHNW01000002">
    <property type="protein sequence ID" value="MPV85713.1"/>
    <property type="molecule type" value="Genomic_DNA"/>
</dbReference>
<feature type="transmembrane region" description="Helical" evidence="14">
    <location>
        <begin position="6"/>
        <end position="27"/>
    </location>
</feature>
<evidence type="ECO:0000256" key="7">
    <source>
        <dbReference type="ARBA" id="ARBA00022692"/>
    </source>
</evidence>
<sequence>MLWIKAFHVIAVVCWFAGLFYLPRLFVYHSLAQDNLAKNPDTAAGEAAAIARFKIMERKLYHGITMPSMVITWVLGLYLLHGYAWVAYKQMGWLHAKLLLVVLLTVYHFSLGYFYKRFKSDRNTHSHVFYRWYNEIPVVFLIVIVVLVIVKPF</sequence>
<evidence type="ECO:0000256" key="14">
    <source>
        <dbReference type="HAMAP-Rule" id="MF_02239"/>
    </source>
</evidence>
<evidence type="ECO:0000256" key="6">
    <source>
        <dbReference type="ARBA" id="ARBA00022617"/>
    </source>
</evidence>
<dbReference type="PANTHER" id="PTHR40255:SF1">
    <property type="entry name" value="PROTOPORPHYRINOGEN IX OXIDASE"/>
    <property type="match status" value="1"/>
</dbReference>
<dbReference type="NCBIfam" id="TIGR00701">
    <property type="entry name" value="protoporphyrinogen oxidase HemJ"/>
    <property type="match status" value="1"/>
</dbReference>